<dbReference type="AlphaFoldDB" id="A0A7W6DAF2"/>
<feature type="chain" id="PRO_5030770030" evidence="1">
    <location>
        <begin position="29"/>
        <end position="127"/>
    </location>
</feature>
<accession>A0A7W6DAF2</accession>
<gene>
    <name evidence="2" type="ORF">GGQ64_004323</name>
</gene>
<feature type="signal peptide" evidence="1">
    <location>
        <begin position="1"/>
        <end position="28"/>
    </location>
</feature>
<keyword evidence="1" id="KW-0732">Signal</keyword>
<evidence type="ECO:0000313" key="3">
    <source>
        <dbReference type="Proteomes" id="UP000574761"/>
    </source>
</evidence>
<comment type="caution">
    <text evidence="2">The sequence shown here is derived from an EMBL/GenBank/DDBJ whole genome shotgun (WGS) entry which is preliminary data.</text>
</comment>
<organism evidence="2 3">
    <name type="scientific">Mycoplana azooxidifex</name>
    <dbReference type="NCBI Taxonomy" id="1636188"/>
    <lineage>
        <taxon>Bacteria</taxon>
        <taxon>Pseudomonadati</taxon>
        <taxon>Pseudomonadota</taxon>
        <taxon>Alphaproteobacteria</taxon>
        <taxon>Hyphomicrobiales</taxon>
        <taxon>Rhizobiaceae</taxon>
        <taxon>Mycoplana</taxon>
    </lineage>
</organism>
<name>A0A7W6DAF2_9HYPH</name>
<evidence type="ECO:0000313" key="2">
    <source>
        <dbReference type="EMBL" id="MBB3979087.1"/>
    </source>
</evidence>
<reference evidence="2 3" key="1">
    <citation type="submission" date="2020-08" db="EMBL/GenBank/DDBJ databases">
        <title>Genomic Encyclopedia of Type Strains, Phase IV (KMG-IV): sequencing the most valuable type-strain genomes for metagenomic binning, comparative biology and taxonomic classification.</title>
        <authorList>
            <person name="Goeker M."/>
        </authorList>
    </citation>
    <scope>NUCLEOTIDE SEQUENCE [LARGE SCALE GENOMIC DNA]</scope>
    <source>
        <strain evidence="2 3">DSM 100211</strain>
    </source>
</reference>
<evidence type="ECO:0000256" key="1">
    <source>
        <dbReference type="SAM" id="SignalP"/>
    </source>
</evidence>
<dbReference type="Proteomes" id="UP000574761">
    <property type="component" value="Unassembled WGS sequence"/>
</dbReference>
<protein>
    <submittedName>
        <fullName evidence="2">Uncharacterized protein</fullName>
    </submittedName>
</protein>
<dbReference type="EMBL" id="JACIEE010000009">
    <property type="protein sequence ID" value="MBB3979087.1"/>
    <property type="molecule type" value="Genomic_DNA"/>
</dbReference>
<proteinExistence type="predicted"/>
<dbReference type="RefSeq" id="WP_183807336.1">
    <property type="nucleotide sequence ID" value="NZ_JACIEE010000009.1"/>
</dbReference>
<sequence length="127" mass="14276">MSTFFGKSLAVALLALAGLSAAAPAASAGGLDVRIETVGYRDGYYGHRSDRYDGHGRWGDRHGRWDDRRGRGRCAPWLAVEKARDHGLHRARIADVSHRRVVVEGWRHHRYARMAFANVARCPAIWR</sequence>
<keyword evidence="3" id="KW-1185">Reference proteome</keyword>